<dbReference type="EMBL" id="CP026118">
    <property type="protein sequence ID" value="QAS53607.1"/>
    <property type="molecule type" value="Genomic_DNA"/>
</dbReference>
<keyword evidence="1" id="KW-0732">Signal</keyword>
<dbReference type="OrthoDB" id="9769991at2"/>
<dbReference type="Gene3D" id="1.50.10.140">
    <property type="match status" value="1"/>
</dbReference>
<reference evidence="4 5" key="1">
    <citation type="submission" date="2018-01" db="EMBL/GenBank/DDBJ databases">
        <title>The whole genome sequencing and assembly of Halobacillus litoralis ERB031 strain.</title>
        <authorList>
            <person name="Lee S.-J."/>
            <person name="Park M.-K."/>
            <person name="Kim J.-Y."/>
            <person name="Lee Y.-J."/>
            <person name="Yi H."/>
            <person name="Bahn Y.-S."/>
            <person name="Kim J.F."/>
            <person name="Lee D.-W."/>
        </authorList>
    </citation>
    <scope>NUCLEOTIDE SEQUENCE [LARGE SCALE GENOMIC DNA]</scope>
    <source>
        <strain evidence="4 5">ERB 031</strain>
    </source>
</reference>
<gene>
    <name evidence="4" type="ORF">HLI_16060</name>
</gene>
<feature type="domain" description="DUF3131" evidence="3">
    <location>
        <begin position="50"/>
        <end position="192"/>
    </location>
</feature>
<protein>
    <submittedName>
        <fullName evidence="4">Uncharacterized protein</fullName>
    </submittedName>
</protein>
<dbReference type="Pfam" id="PF10091">
    <property type="entry name" value="Glycoamylase"/>
    <property type="match status" value="1"/>
</dbReference>
<evidence type="ECO:0000313" key="4">
    <source>
        <dbReference type="EMBL" id="QAS53607.1"/>
    </source>
</evidence>
<name>A0A410MFX6_9BACI</name>
<dbReference type="Proteomes" id="UP000287756">
    <property type="component" value="Chromosome"/>
</dbReference>
<dbReference type="KEGG" id="hli:HLI_16060"/>
<evidence type="ECO:0000313" key="5">
    <source>
        <dbReference type="Proteomes" id="UP000287756"/>
    </source>
</evidence>
<evidence type="ECO:0000259" key="3">
    <source>
        <dbReference type="Pfam" id="PF11329"/>
    </source>
</evidence>
<accession>A0A410MFX6</accession>
<feature type="chain" id="PRO_5039376313" evidence="1">
    <location>
        <begin position="29"/>
        <end position="457"/>
    </location>
</feature>
<dbReference type="AlphaFoldDB" id="A0A410MFX6"/>
<sequence length="457" mass="51518">MKGRVFLRKLSALLLVLLLTISAGLPSATIAKQPSKGKEVALSKQLKAISKQTYRYFEEFTVEETGLTYDAIRYDDNGEMIPQKHTSPTNIGIYMMSTIAAEEAGHLSHKKAKEKIKTTLDTLEDMEKWNGLFYNWYNTSDGSLYTDWGEFISTVDNGWLSAGLIVVGQAYPELHDQSDEIVQNMDYSTLYTPEVGQMRGGYDVAAESYTAHHYGAFYTEPRVASYIAIGKGDVPEEHWWKMHRTMPESWDWQAQVPEGYMETYDGVDVFEGHYSYNGTKYVPSWGGSMFEALMPPLVLKEQELGKDALGLNNQRHAEIQIEYAKEQGYAAWGMSPAATPEDYSEFAATPLGMDGYESDGTVTPHATFLALDYAPMEAFKNIQQLKRFDIYGKYGFLDSVNVETGEVTNAYLALDQGMTMVSIINYLKDGVIRDYFHESDIGKAPEELLIKEEFSIK</sequence>
<dbReference type="Pfam" id="PF11329">
    <property type="entry name" value="DUF3131"/>
    <property type="match status" value="1"/>
</dbReference>
<evidence type="ECO:0000259" key="2">
    <source>
        <dbReference type="Pfam" id="PF10091"/>
    </source>
</evidence>
<evidence type="ECO:0000256" key="1">
    <source>
        <dbReference type="SAM" id="SignalP"/>
    </source>
</evidence>
<dbReference type="InterPro" id="IPR021478">
    <property type="entry name" value="DUF3131"/>
</dbReference>
<proteinExistence type="predicted"/>
<feature type="signal peptide" evidence="1">
    <location>
        <begin position="1"/>
        <end position="28"/>
    </location>
</feature>
<dbReference type="InterPro" id="IPR019282">
    <property type="entry name" value="Glycoamylase-like_cons_dom"/>
</dbReference>
<feature type="domain" description="Glycoamylase-like" evidence="2">
    <location>
        <begin position="268"/>
        <end position="439"/>
    </location>
</feature>
<organism evidence="4 5">
    <name type="scientific">Halobacillus litoralis</name>
    <dbReference type="NCBI Taxonomy" id="45668"/>
    <lineage>
        <taxon>Bacteria</taxon>
        <taxon>Bacillati</taxon>
        <taxon>Bacillota</taxon>
        <taxon>Bacilli</taxon>
        <taxon>Bacillales</taxon>
        <taxon>Bacillaceae</taxon>
        <taxon>Halobacillus</taxon>
    </lineage>
</organism>